<dbReference type="InterPro" id="IPR001478">
    <property type="entry name" value="PDZ"/>
</dbReference>
<keyword evidence="11" id="KW-0479">Metal-binding</keyword>
<dbReference type="KEGG" id="paca:ID47_03055"/>
<keyword evidence="5 11" id="KW-0812">Transmembrane</keyword>
<dbReference type="GO" id="GO:0006508">
    <property type="term" value="P:proteolysis"/>
    <property type="evidence" value="ECO:0007669"/>
    <property type="project" value="UniProtKB-KW"/>
</dbReference>
<feature type="domain" description="PDZ" evidence="12">
    <location>
        <begin position="126"/>
        <end position="200"/>
    </location>
</feature>
<name>A0A077AV81_9PROT</name>
<evidence type="ECO:0000256" key="11">
    <source>
        <dbReference type="RuleBase" id="RU362031"/>
    </source>
</evidence>
<evidence type="ECO:0000256" key="10">
    <source>
        <dbReference type="ARBA" id="ARBA00023136"/>
    </source>
</evidence>
<accession>A0A077AV81</accession>
<feature type="transmembrane region" description="Helical" evidence="11">
    <location>
        <begin position="344"/>
        <end position="361"/>
    </location>
</feature>
<dbReference type="InterPro" id="IPR036034">
    <property type="entry name" value="PDZ_sf"/>
</dbReference>
<dbReference type="PANTHER" id="PTHR42837:SF2">
    <property type="entry name" value="MEMBRANE METALLOPROTEASE ARASP2, CHLOROPLASTIC-RELATED"/>
    <property type="match status" value="1"/>
</dbReference>
<dbReference type="InterPro" id="IPR008915">
    <property type="entry name" value="Peptidase_M50"/>
</dbReference>
<keyword evidence="7 11" id="KW-0862">Zinc</keyword>
<evidence type="ECO:0000256" key="6">
    <source>
        <dbReference type="ARBA" id="ARBA00022801"/>
    </source>
</evidence>
<dbReference type="EMBL" id="CP008941">
    <property type="protein sequence ID" value="AIK95934.1"/>
    <property type="molecule type" value="Genomic_DNA"/>
</dbReference>
<dbReference type="Pfam" id="PF17820">
    <property type="entry name" value="PDZ_6"/>
    <property type="match status" value="1"/>
</dbReference>
<comment type="subcellular location">
    <subcellularLocation>
        <location evidence="2">Membrane</location>
        <topology evidence="2">Multi-pass membrane protein</topology>
    </subcellularLocation>
</comment>
<dbReference type="Proteomes" id="UP000028926">
    <property type="component" value="Chromosome"/>
</dbReference>
<dbReference type="GO" id="GO:0016020">
    <property type="term" value="C:membrane"/>
    <property type="evidence" value="ECO:0007669"/>
    <property type="project" value="UniProtKB-SubCell"/>
</dbReference>
<dbReference type="InterPro" id="IPR004387">
    <property type="entry name" value="Pept_M50_Zn"/>
</dbReference>
<comment type="cofactor">
    <cofactor evidence="1 11">
        <name>Zn(2+)</name>
        <dbReference type="ChEBI" id="CHEBI:29105"/>
    </cofactor>
</comment>
<evidence type="ECO:0000256" key="9">
    <source>
        <dbReference type="ARBA" id="ARBA00023049"/>
    </source>
</evidence>
<evidence type="ECO:0000256" key="4">
    <source>
        <dbReference type="ARBA" id="ARBA00022670"/>
    </source>
</evidence>
<proteinExistence type="inferred from homology"/>
<evidence type="ECO:0000256" key="7">
    <source>
        <dbReference type="ARBA" id="ARBA00022833"/>
    </source>
</evidence>
<dbReference type="Pfam" id="PF02163">
    <property type="entry name" value="Peptidase_M50"/>
    <property type="match status" value="1"/>
</dbReference>
<dbReference type="PANTHER" id="PTHR42837">
    <property type="entry name" value="REGULATOR OF SIGMA-E PROTEASE RSEP"/>
    <property type="match status" value="1"/>
</dbReference>
<organism evidence="13 14">
    <name type="scientific">Candidatus Odyssella acanthamoebae</name>
    <dbReference type="NCBI Taxonomy" id="91604"/>
    <lineage>
        <taxon>Bacteria</taxon>
        <taxon>Pseudomonadati</taxon>
        <taxon>Pseudomonadota</taxon>
        <taxon>Alphaproteobacteria</taxon>
        <taxon>Holosporales</taxon>
        <taxon>Candidatus Paracaedibacteraceae</taxon>
        <taxon>Candidatus Odyssella</taxon>
    </lineage>
</organism>
<feature type="transmembrane region" description="Helical" evidence="11">
    <location>
        <begin position="293"/>
        <end position="313"/>
    </location>
</feature>
<dbReference type="STRING" id="91604.ID47_03055"/>
<dbReference type="eggNOG" id="COG0750">
    <property type="taxonomic scope" value="Bacteria"/>
</dbReference>
<keyword evidence="14" id="KW-1185">Reference proteome</keyword>
<evidence type="ECO:0000313" key="13">
    <source>
        <dbReference type="EMBL" id="AIK95934.1"/>
    </source>
</evidence>
<dbReference type="Gene3D" id="2.30.42.10">
    <property type="match status" value="1"/>
</dbReference>
<keyword evidence="10 11" id="KW-0472">Membrane</keyword>
<dbReference type="SMART" id="SM00228">
    <property type="entry name" value="PDZ"/>
    <property type="match status" value="1"/>
</dbReference>
<keyword evidence="4" id="KW-0645">Protease</keyword>
<reference evidence="13 14" key="1">
    <citation type="submission" date="2014-07" db="EMBL/GenBank/DDBJ databases">
        <title>Comparative genomic insights into amoeba endosymbionts belonging to the families of Holosporaceae and Candidatus Midichloriaceae within Rickettsiales.</title>
        <authorList>
            <person name="Wang Z."/>
            <person name="Wu M."/>
        </authorList>
    </citation>
    <scope>NUCLEOTIDE SEQUENCE [LARGE SCALE GENOMIC DNA]</scope>
    <source>
        <strain evidence="13">PRA3</strain>
    </source>
</reference>
<dbReference type="EC" id="3.4.24.-" evidence="11"/>
<dbReference type="HOGENOM" id="CLU_025778_1_0_5"/>
<dbReference type="GO" id="GO:0046872">
    <property type="term" value="F:metal ion binding"/>
    <property type="evidence" value="ECO:0007669"/>
    <property type="project" value="UniProtKB-KW"/>
</dbReference>
<comment type="similarity">
    <text evidence="3 11">Belongs to the peptidase M50B family.</text>
</comment>
<gene>
    <name evidence="13" type="ORF">ID47_03055</name>
</gene>
<evidence type="ECO:0000256" key="2">
    <source>
        <dbReference type="ARBA" id="ARBA00004141"/>
    </source>
</evidence>
<evidence type="ECO:0000256" key="5">
    <source>
        <dbReference type="ARBA" id="ARBA00022692"/>
    </source>
</evidence>
<dbReference type="InterPro" id="IPR041489">
    <property type="entry name" value="PDZ_6"/>
</dbReference>
<sequence length="378" mass="40568">MVSYILSISEYVLPFLLVLTVLVFIHELGHYLVARWNGVKIEVFSIGFGPELFGWTDKAETRWKFSLIPLGGYVKMYGDADASSKPDEEVSASMTAEQKSLTLQGKTVGQRIAVVAAGPAANYILAIILLSVLHLAKGIPTFLPTVGGVAEGSVAHSIGIAPGDHIIAFNDQPVANFDELRQTIPSSAGHAVKVQIKRTEKDTAQAKELTLVGNMAKDGKPVSSLGITPSGEQIYRESGIIESFTTSIKYCYVVSKETLKALGQMLIGNRSSNELGGILTIGALAKQSAAQGWIALILLTTVLSINLGLINLLPIPVLDGGHIVFYSIEALRGKPVSAKAQERAYTIGLFIVLGLMAIATWNDLSRFKIISWITGLFS</sequence>
<keyword evidence="9 11" id="KW-0482">Metalloprotease</keyword>
<evidence type="ECO:0000256" key="8">
    <source>
        <dbReference type="ARBA" id="ARBA00022989"/>
    </source>
</evidence>
<dbReference type="SUPFAM" id="SSF50156">
    <property type="entry name" value="PDZ domain-like"/>
    <property type="match status" value="1"/>
</dbReference>
<keyword evidence="8 11" id="KW-1133">Transmembrane helix</keyword>
<dbReference type="NCBIfam" id="TIGR00054">
    <property type="entry name" value="RIP metalloprotease RseP"/>
    <property type="match status" value="1"/>
</dbReference>
<dbReference type="AlphaFoldDB" id="A0A077AV81"/>
<dbReference type="GO" id="GO:0004222">
    <property type="term" value="F:metalloendopeptidase activity"/>
    <property type="evidence" value="ECO:0007669"/>
    <property type="project" value="InterPro"/>
</dbReference>
<evidence type="ECO:0000256" key="1">
    <source>
        <dbReference type="ARBA" id="ARBA00001947"/>
    </source>
</evidence>
<protein>
    <recommendedName>
        <fullName evidence="11">Zinc metalloprotease</fullName>
        <ecNumber evidence="11">3.4.24.-</ecNumber>
    </recommendedName>
</protein>
<keyword evidence="6 11" id="KW-0378">Hydrolase</keyword>
<evidence type="ECO:0000259" key="12">
    <source>
        <dbReference type="SMART" id="SM00228"/>
    </source>
</evidence>
<feature type="transmembrane region" description="Helical" evidence="11">
    <location>
        <begin position="12"/>
        <end position="33"/>
    </location>
</feature>
<dbReference type="CDD" id="cd06163">
    <property type="entry name" value="S2P-M50_PDZ_RseP-like"/>
    <property type="match status" value="1"/>
</dbReference>
<evidence type="ECO:0000313" key="14">
    <source>
        <dbReference type="Proteomes" id="UP000028926"/>
    </source>
</evidence>
<feature type="transmembrane region" description="Helical" evidence="11">
    <location>
        <begin position="112"/>
        <end position="133"/>
    </location>
</feature>
<evidence type="ECO:0000256" key="3">
    <source>
        <dbReference type="ARBA" id="ARBA00007931"/>
    </source>
</evidence>